<name>A0A101FZ41_9CHLR</name>
<evidence type="ECO:0000313" key="1">
    <source>
        <dbReference type="EMBL" id="KUK47039.1"/>
    </source>
</evidence>
<organism evidence="1 2">
    <name type="scientific">Anaerolinea thermophila</name>
    <dbReference type="NCBI Taxonomy" id="167964"/>
    <lineage>
        <taxon>Bacteria</taxon>
        <taxon>Bacillati</taxon>
        <taxon>Chloroflexota</taxon>
        <taxon>Anaerolineae</taxon>
        <taxon>Anaerolineales</taxon>
        <taxon>Anaerolineaceae</taxon>
        <taxon>Anaerolinea</taxon>
    </lineage>
</organism>
<accession>A0A101FZ41</accession>
<reference evidence="1 2" key="1">
    <citation type="journal article" date="2015" name="MBio">
        <title>Genome-Resolved Metagenomic Analysis Reveals Roles for Candidate Phyla and Other Microbial Community Members in Biogeochemical Transformations in Oil Reservoirs.</title>
        <authorList>
            <person name="Hu P."/>
            <person name="Tom L."/>
            <person name="Singh A."/>
            <person name="Thomas B.C."/>
            <person name="Baker B.J."/>
            <person name="Piceno Y.M."/>
            <person name="Andersen G.L."/>
            <person name="Banfield J.F."/>
        </authorList>
    </citation>
    <scope>NUCLEOTIDE SEQUENCE [LARGE SCALE GENOMIC DNA]</scope>
    <source>
        <strain evidence="1">46_16</strain>
    </source>
</reference>
<dbReference type="EMBL" id="LGFU01000002">
    <property type="protein sequence ID" value="KUK47039.1"/>
    <property type="molecule type" value="Genomic_DNA"/>
</dbReference>
<proteinExistence type="predicted"/>
<dbReference type="AlphaFoldDB" id="A0A101FZ41"/>
<protein>
    <submittedName>
        <fullName evidence="1">Uncharacterized protein</fullName>
    </submittedName>
</protein>
<evidence type="ECO:0000313" key="2">
    <source>
        <dbReference type="Proteomes" id="UP000064249"/>
    </source>
</evidence>
<comment type="caution">
    <text evidence="1">The sequence shown here is derived from an EMBL/GenBank/DDBJ whole genome shotgun (WGS) entry which is preliminary data.</text>
</comment>
<sequence>MSDKKNTTVYIIGSLAGALLGVGVAHALVKSSDESETPLQISPQKGMQIGINTIGFVRKLLDLLQQK</sequence>
<gene>
    <name evidence="1" type="ORF">XD73_0108</name>
</gene>
<dbReference type="Proteomes" id="UP000064249">
    <property type="component" value="Unassembled WGS sequence"/>
</dbReference>